<dbReference type="SUPFAM" id="SSF46785">
    <property type="entry name" value="Winged helix' DNA-binding domain"/>
    <property type="match status" value="1"/>
</dbReference>
<keyword evidence="1" id="KW-0805">Transcription regulation</keyword>
<evidence type="ECO:0000256" key="2">
    <source>
        <dbReference type="ARBA" id="ARBA00023125"/>
    </source>
</evidence>
<evidence type="ECO:0000256" key="3">
    <source>
        <dbReference type="ARBA" id="ARBA00023163"/>
    </source>
</evidence>
<dbReference type="Gene3D" id="2.60.120.10">
    <property type="entry name" value="Jelly Rolls"/>
    <property type="match status" value="1"/>
</dbReference>
<protein>
    <recommendedName>
        <fullName evidence="4">HTH crp-type domain-containing protein</fullName>
    </recommendedName>
</protein>
<dbReference type="InterPro" id="IPR018490">
    <property type="entry name" value="cNMP-bd_dom_sf"/>
</dbReference>
<dbReference type="GO" id="GO:0006355">
    <property type="term" value="P:regulation of DNA-templated transcription"/>
    <property type="evidence" value="ECO:0007669"/>
    <property type="project" value="InterPro"/>
</dbReference>
<dbReference type="InterPro" id="IPR012318">
    <property type="entry name" value="HTH_CRP"/>
</dbReference>
<dbReference type="RefSeq" id="WP_412441780.1">
    <property type="nucleotide sequence ID" value="NZ_CACRUT010000006.1"/>
</dbReference>
<feature type="domain" description="HTH crp-type" evidence="4">
    <location>
        <begin position="170"/>
        <end position="222"/>
    </location>
</feature>
<keyword evidence="3" id="KW-0804">Transcription</keyword>
<accession>A0A6N2Z9T7</accession>
<organism evidence="5">
    <name type="scientific">Paraprevotella clara</name>
    <dbReference type="NCBI Taxonomy" id="454154"/>
    <lineage>
        <taxon>Bacteria</taxon>
        <taxon>Pseudomonadati</taxon>
        <taxon>Bacteroidota</taxon>
        <taxon>Bacteroidia</taxon>
        <taxon>Bacteroidales</taxon>
        <taxon>Prevotellaceae</taxon>
        <taxon>Paraprevotella</taxon>
    </lineage>
</organism>
<dbReference type="EMBL" id="CACRUT010000006">
    <property type="protein sequence ID" value="VYT74716.1"/>
    <property type="molecule type" value="Genomic_DNA"/>
</dbReference>
<evidence type="ECO:0000256" key="1">
    <source>
        <dbReference type="ARBA" id="ARBA00023015"/>
    </source>
</evidence>
<dbReference type="InterPro" id="IPR036390">
    <property type="entry name" value="WH_DNA-bd_sf"/>
</dbReference>
<dbReference type="Pfam" id="PF13545">
    <property type="entry name" value="HTH_Crp_2"/>
    <property type="match status" value="1"/>
</dbReference>
<dbReference type="SUPFAM" id="SSF51206">
    <property type="entry name" value="cAMP-binding domain-like"/>
    <property type="match status" value="1"/>
</dbReference>
<name>A0A6N2Z9T7_9BACT</name>
<keyword evidence="2" id="KW-0238">DNA-binding</keyword>
<evidence type="ECO:0000259" key="4">
    <source>
        <dbReference type="Pfam" id="PF13545"/>
    </source>
</evidence>
<dbReference type="InterPro" id="IPR014710">
    <property type="entry name" value="RmlC-like_jellyroll"/>
</dbReference>
<dbReference type="GO" id="GO:0003677">
    <property type="term" value="F:DNA binding"/>
    <property type="evidence" value="ECO:0007669"/>
    <property type="project" value="UniProtKB-KW"/>
</dbReference>
<evidence type="ECO:0000313" key="5">
    <source>
        <dbReference type="EMBL" id="VYT74716.1"/>
    </source>
</evidence>
<gene>
    <name evidence="5" type="ORF">PCLFYP37_01017</name>
</gene>
<reference evidence="5" key="1">
    <citation type="submission" date="2019-11" db="EMBL/GenBank/DDBJ databases">
        <authorList>
            <person name="Feng L."/>
        </authorList>
    </citation>
    <scope>NUCLEOTIDE SEQUENCE</scope>
    <source>
        <strain evidence="5">PclaraLFYP37</strain>
    </source>
</reference>
<dbReference type="AlphaFoldDB" id="A0A6N2Z9T7"/>
<sequence>MENFTLDTLTALPLFQGIGKSELTQFSTSVPHRIVQYAEGENLAEQDHPCRQLILAFRGTIGMRTRSDNNRFAFYERLQSPVALQPEALYGITPRYTHTYTAQTDIRALIIPKDGVTLLFSRFEVFRLNMINLLSTYIYRQGRWLWHNLSGNTEKHIVNFIHSRSVYPAGEKILEISMEDLGLQINEPRMNVSRALNRLQKENLVLLKRRKIIIPALEKLIQAF</sequence>
<proteinExistence type="predicted"/>